<accession>A0A367GKS4</accession>
<keyword evidence="5" id="KW-0732">Signal</keyword>
<gene>
    <name evidence="15" type="ORF">DJ568_14395</name>
</gene>
<keyword evidence="9 10" id="KW-0998">Cell outer membrane</keyword>
<evidence type="ECO:0000259" key="14">
    <source>
        <dbReference type="Pfam" id="PF07715"/>
    </source>
</evidence>
<feature type="domain" description="TonB-dependent receptor plug" evidence="14">
    <location>
        <begin position="130"/>
        <end position="238"/>
    </location>
</feature>
<dbReference type="Proteomes" id="UP000253209">
    <property type="component" value="Unassembled WGS sequence"/>
</dbReference>
<evidence type="ECO:0000313" key="15">
    <source>
        <dbReference type="EMBL" id="RCH54069.1"/>
    </source>
</evidence>
<reference evidence="15 16" key="1">
    <citation type="submission" date="2018-05" db="EMBL/GenBank/DDBJ databases">
        <title>Mucilaginibacter hurinus sp. nov., isolated from briquette warehouse soil.</title>
        <authorList>
            <person name="Choi L."/>
        </authorList>
    </citation>
    <scope>NUCLEOTIDE SEQUENCE [LARGE SCALE GENOMIC DNA]</scope>
    <source>
        <strain evidence="15 16">ZR32</strain>
    </source>
</reference>
<dbReference type="PROSITE" id="PS52016">
    <property type="entry name" value="TONB_DEPENDENT_REC_3"/>
    <property type="match status" value="1"/>
</dbReference>
<dbReference type="InterPro" id="IPR036942">
    <property type="entry name" value="Beta-barrel_TonB_sf"/>
</dbReference>
<evidence type="ECO:0000256" key="2">
    <source>
        <dbReference type="ARBA" id="ARBA00022448"/>
    </source>
</evidence>
<keyword evidence="12" id="KW-1133">Transmembrane helix</keyword>
<dbReference type="OrthoDB" id="1109239at2"/>
<organism evidence="15 16">
    <name type="scientific">Mucilaginibacter hurinus</name>
    <dbReference type="NCBI Taxonomy" id="2201324"/>
    <lineage>
        <taxon>Bacteria</taxon>
        <taxon>Pseudomonadati</taxon>
        <taxon>Bacteroidota</taxon>
        <taxon>Sphingobacteriia</taxon>
        <taxon>Sphingobacteriales</taxon>
        <taxon>Sphingobacteriaceae</taxon>
        <taxon>Mucilaginibacter</taxon>
    </lineage>
</organism>
<keyword evidence="8" id="KW-0675">Receptor</keyword>
<feature type="domain" description="TonB-dependent receptor-like beta-barrel" evidence="13">
    <location>
        <begin position="279"/>
        <end position="874"/>
    </location>
</feature>
<dbReference type="EMBL" id="QGDC01000008">
    <property type="protein sequence ID" value="RCH54069.1"/>
    <property type="molecule type" value="Genomic_DNA"/>
</dbReference>
<comment type="subcellular location">
    <subcellularLocation>
        <location evidence="1 10">Cell outer membrane</location>
        <topology evidence="1 10">Multi-pass membrane protein</topology>
    </subcellularLocation>
</comment>
<name>A0A367GKS4_9SPHI</name>
<dbReference type="Pfam" id="PF13715">
    <property type="entry name" value="CarbopepD_reg_2"/>
    <property type="match status" value="1"/>
</dbReference>
<evidence type="ECO:0000256" key="1">
    <source>
        <dbReference type="ARBA" id="ARBA00004571"/>
    </source>
</evidence>
<comment type="caution">
    <text evidence="15">The sequence shown here is derived from an EMBL/GenBank/DDBJ whole genome shotgun (WGS) entry which is preliminary data.</text>
</comment>
<keyword evidence="6 11" id="KW-0798">TonB box</keyword>
<dbReference type="SUPFAM" id="SSF56935">
    <property type="entry name" value="Porins"/>
    <property type="match status" value="1"/>
</dbReference>
<evidence type="ECO:0000256" key="8">
    <source>
        <dbReference type="ARBA" id="ARBA00023170"/>
    </source>
</evidence>
<proteinExistence type="inferred from homology"/>
<dbReference type="InterPro" id="IPR008969">
    <property type="entry name" value="CarboxyPept-like_regulatory"/>
</dbReference>
<dbReference type="PANTHER" id="PTHR30069:SF29">
    <property type="entry name" value="HEMOGLOBIN AND HEMOGLOBIN-HAPTOGLOBIN-BINDING PROTEIN 1-RELATED"/>
    <property type="match status" value="1"/>
</dbReference>
<evidence type="ECO:0000256" key="4">
    <source>
        <dbReference type="ARBA" id="ARBA00022692"/>
    </source>
</evidence>
<dbReference type="InterPro" id="IPR000531">
    <property type="entry name" value="Beta-barrel_TonB"/>
</dbReference>
<dbReference type="Pfam" id="PF07715">
    <property type="entry name" value="Plug"/>
    <property type="match status" value="1"/>
</dbReference>
<dbReference type="PANTHER" id="PTHR30069">
    <property type="entry name" value="TONB-DEPENDENT OUTER MEMBRANE RECEPTOR"/>
    <property type="match status" value="1"/>
</dbReference>
<keyword evidence="2 10" id="KW-0813">Transport</keyword>
<keyword evidence="16" id="KW-1185">Reference proteome</keyword>
<dbReference type="GO" id="GO:0044718">
    <property type="term" value="P:siderophore transmembrane transport"/>
    <property type="evidence" value="ECO:0007669"/>
    <property type="project" value="TreeGrafter"/>
</dbReference>
<protein>
    <recommendedName>
        <fullName evidence="17">TonB-dependent receptor</fullName>
    </recommendedName>
</protein>
<evidence type="ECO:0000256" key="7">
    <source>
        <dbReference type="ARBA" id="ARBA00023136"/>
    </source>
</evidence>
<dbReference type="GO" id="GO:0009279">
    <property type="term" value="C:cell outer membrane"/>
    <property type="evidence" value="ECO:0007669"/>
    <property type="project" value="UniProtKB-SubCell"/>
</dbReference>
<dbReference type="Gene3D" id="2.170.130.10">
    <property type="entry name" value="TonB-dependent receptor, plug domain"/>
    <property type="match status" value="1"/>
</dbReference>
<dbReference type="InterPro" id="IPR012910">
    <property type="entry name" value="Plug_dom"/>
</dbReference>
<evidence type="ECO:0000256" key="10">
    <source>
        <dbReference type="PROSITE-ProRule" id="PRU01360"/>
    </source>
</evidence>
<evidence type="ECO:0000256" key="9">
    <source>
        <dbReference type="ARBA" id="ARBA00023237"/>
    </source>
</evidence>
<evidence type="ECO:0008006" key="17">
    <source>
        <dbReference type="Google" id="ProtNLM"/>
    </source>
</evidence>
<evidence type="ECO:0000256" key="6">
    <source>
        <dbReference type="ARBA" id="ARBA00023077"/>
    </source>
</evidence>
<keyword evidence="3 10" id="KW-1134">Transmembrane beta strand</keyword>
<dbReference type="RefSeq" id="WP_114005994.1">
    <property type="nucleotide sequence ID" value="NZ_QGDC01000008.1"/>
</dbReference>
<dbReference type="Gene3D" id="2.60.40.1120">
    <property type="entry name" value="Carboxypeptidase-like, regulatory domain"/>
    <property type="match status" value="1"/>
</dbReference>
<comment type="similarity">
    <text evidence="10 11">Belongs to the TonB-dependent receptor family.</text>
</comment>
<feature type="transmembrane region" description="Helical" evidence="12">
    <location>
        <begin position="7"/>
        <end position="28"/>
    </location>
</feature>
<dbReference type="InterPro" id="IPR037066">
    <property type="entry name" value="Plug_dom_sf"/>
</dbReference>
<dbReference type="SUPFAM" id="SSF49464">
    <property type="entry name" value="Carboxypeptidase regulatory domain-like"/>
    <property type="match status" value="1"/>
</dbReference>
<dbReference type="InterPro" id="IPR039426">
    <property type="entry name" value="TonB-dep_rcpt-like"/>
</dbReference>
<sequence>MNCLTRICCIFSINLSKASILIILLLFYNRDTYAQTVIKGTVENESGIRLPGVSISVKDGDAATSTDNSGNFVLQLKQLFPLRLMVSFTGYQTKEVVVPNDETALKIVLTPQSQNLEEVVISASRRPEKIQEAPVAISVIGSKKILNDVVGNPFLSLRNLTGVDVGQAGVNSGMITLRGSSTVFQTETFVMLDYRNLVLPGLGTLGYSQQPIDAIDLSRVEVIKGPGSALYGPGVEAGIVHFISKSPIDYPGTTVSIAGGSRSAFETAVRVANTNRAKNLGYKILGYYRTAQDWPLRPDNPVDAAHLALYKKAVISSLTGDTIFKKIPDYRTESYGITGTLEYKPGLNTTITGVGGYSTAKYIYRTAQGEGYAKAPRTFTQLRLQSGGLFAQAFWSYYDGSDGNTGLYTTGFSTITKSHQLEGQVQYSFSALNNRMKLTAGSDYRSNTVDTKGTVSGRYENDDKVLIAGAYLQTDTRIVDKLNFVAAGRIDRFTALSATSFSPRLGLVYKAAPEHSFRATFNHAVSCPTSISLFSDLALLNANAYSVHLLAGAQPVTFNNPKTTSFLPGNTVYDGVGQALAPVYAVLTAGISSSGNLPKPLTDYLASLTPVIPGASAGVQSMPVLPRDKLRLSSSNMYEAGYKGSFANKLNITLDLYYNVRKNMLSAPVTATPLVVQTTLGADMATAVAATVSADELAKYGLTPGQLASIYQDAATSLAINANGGYVPLGVIRSDQAPLTNRPTVDLSYYNLRQIRYAGIDAGAEYLFNNYISVYGSVSWLSKTLFKNVPVGEQANAPVTNFSLNVPSTKIKGGIGYQPSSGFTGSVAVRYQNKWEAINGALFTGPVDACTMADLSIGYGFKNGLKINATCTNLFNEDYRFIYGAPIIGHQLMVRTVYNFGTGN</sequence>
<evidence type="ECO:0000256" key="11">
    <source>
        <dbReference type="RuleBase" id="RU003357"/>
    </source>
</evidence>
<dbReference type="Gene3D" id="2.40.170.20">
    <property type="entry name" value="TonB-dependent receptor, beta-barrel domain"/>
    <property type="match status" value="1"/>
</dbReference>
<evidence type="ECO:0000313" key="16">
    <source>
        <dbReference type="Proteomes" id="UP000253209"/>
    </source>
</evidence>
<evidence type="ECO:0000256" key="5">
    <source>
        <dbReference type="ARBA" id="ARBA00022729"/>
    </source>
</evidence>
<dbReference type="GO" id="GO:0015344">
    <property type="term" value="F:siderophore uptake transmembrane transporter activity"/>
    <property type="evidence" value="ECO:0007669"/>
    <property type="project" value="TreeGrafter"/>
</dbReference>
<keyword evidence="4 10" id="KW-0812">Transmembrane</keyword>
<evidence type="ECO:0000256" key="3">
    <source>
        <dbReference type="ARBA" id="ARBA00022452"/>
    </source>
</evidence>
<evidence type="ECO:0000259" key="13">
    <source>
        <dbReference type="Pfam" id="PF00593"/>
    </source>
</evidence>
<dbReference type="Pfam" id="PF00593">
    <property type="entry name" value="TonB_dep_Rec_b-barrel"/>
    <property type="match status" value="1"/>
</dbReference>
<keyword evidence="7 10" id="KW-0472">Membrane</keyword>
<dbReference type="AlphaFoldDB" id="A0A367GKS4"/>
<evidence type="ECO:0000256" key="12">
    <source>
        <dbReference type="SAM" id="Phobius"/>
    </source>
</evidence>